<dbReference type="HOGENOM" id="CLU_029573_2_1_1"/>
<dbReference type="SUPFAM" id="SSF46785">
    <property type="entry name" value="Winged helix' DNA-binding domain"/>
    <property type="match status" value="1"/>
</dbReference>
<dbReference type="SMART" id="SM00088">
    <property type="entry name" value="PINT"/>
    <property type="match status" value="1"/>
</dbReference>
<sequence>MDISALEENLKGTKAVELLSREILNSISQGDTARTDLLFDTVANTSKISKPSIAILLKKSLDGIEKSSTEIEERIRIYNRLIQWAEAHKRNLLKIDFDIRKIEGLFLMKDYEGALNLIRTTVKLLKKADDKLGLVKLFYLESKVFYALKNISKAKSALTLSKSTATFVYCPSFLQAKIDLLSGVYAADEKEYSISAGYIIEAMDGFSLAGDKEMTAQCCRYLILVKILDNKSAEIPSLLQNKVPSSVSKNDQCINMLSSIGKCVINRDLRQCKDIIDKNMTMIEADEFLMNHLISLCDSLIDANILKIIEPYSNINIEHIGNILNFSIEVIEDRIRRMILDEKIKGDIDQETMCINIQRDEVKKNYREEAEEILNVLSDAINTIISK</sequence>
<dbReference type="InParanoid" id="I3EER0"/>
<dbReference type="STRING" id="935791.I3EER0"/>
<dbReference type="OMA" id="ESKIYHA"/>
<dbReference type="InterPro" id="IPR050871">
    <property type="entry name" value="26S_Proteasome/COP9_Components"/>
</dbReference>
<dbReference type="InterPro" id="IPR000717">
    <property type="entry name" value="PCI_dom"/>
</dbReference>
<dbReference type="AlphaFoldDB" id="I3EER0"/>
<evidence type="ECO:0000313" key="2">
    <source>
        <dbReference type="EMBL" id="EIJ87707.1"/>
    </source>
</evidence>
<dbReference type="PROSITE" id="PS50250">
    <property type="entry name" value="PCI"/>
    <property type="match status" value="1"/>
</dbReference>
<name>I3EER0_NEMP3</name>
<gene>
    <name evidence="2" type="ORF">NEQG_02254</name>
</gene>
<dbReference type="Gene3D" id="1.25.40.570">
    <property type="match status" value="1"/>
</dbReference>
<accession>I3EER0</accession>
<protein>
    <recommendedName>
        <fullName evidence="1">PCI domain-containing protein</fullName>
    </recommendedName>
</protein>
<proteinExistence type="predicted"/>
<dbReference type="FunCoup" id="I3EER0">
    <property type="interactions" value="243"/>
</dbReference>
<evidence type="ECO:0000259" key="1">
    <source>
        <dbReference type="PROSITE" id="PS50250"/>
    </source>
</evidence>
<dbReference type="InterPro" id="IPR036390">
    <property type="entry name" value="WH_DNA-bd_sf"/>
</dbReference>
<feature type="domain" description="PCI" evidence="1">
    <location>
        <begin position="189"/>
        <end position="362"/>
    </location>
</feature>
<keyword evidence="3" id="KW-1185">Reference proteome</keyword>
<dbReference type="Pfam" id="PF01399">
    <property type="entry name" value="PCI"/>
    <property type="match status" value="1"/>
</dbReference>
<reference evidence="2" key="1">
    <citation type="submission" date="2011-01" db="EMBL/GenBank/DDBJ databases">
        <title>The Genome Sequence of Nematocida parisii strain ERTm3.</title>
        <authorList>
            <consortium name="The Broad Institute Genome Sequencing Platform"/>
            <consortium name="The Broad Institute Genome Sequencing Center for Infectious Disease"/>
            <person name="Cuomo C."/>
            <person name="Troemel E."/>
            <person name="Young S.K."/>
            <person name="Zeng Q."/>
            <person name="Gargeya S."/>
            <person name="Fitzgerald M."/>
            <person name="Haas B."/>
            <person name="Abouelleil A."/>
            <person name="Alvarado L."/>
            <person name="Arachchi H.M."/>
            <person name="Berlin A."/>
            <person name="Chapman S.B."/>
            <person name="Gearin G."/>
            <person name="Goldberg J."/>
            <person name="Griggs A."/>
            <person name="Gujja S."/>
            <person name="Hansen M."/>
            <person name="Heiman D."/>
            <person name="Howarth C."/>
            <person name="Larimer J."/>
            <person name="Lui A."/>
            <person name="MacDonald P.J.P."/>
            <person name="McCowen C."/>
            <person name="Montmayeur A."/>
            <person name="Murphy C."/>
            <person name="Neiman D."/>
            <person name="Pearson M."/>
            <person name="Priest M."/>
            <person name="Roberts A."/>
            <person name="Saif S."/>
            <person name="Shea T."/>
            <person name="Sisk P."/>
            <person name="Stolte C."/>
            <person name="Sykes S."/>
            <person name="Wortman J."/>
            <person name="Nusbaum C."/>
            <person name="Birren B."/>
        </authorList>
    </citation>
    <scope>NUCLEOTIDE SEQUENCE</scope>
    <source>
        <strain evidence="2">ERTm3</strain>
    </source>
</reference>
<organism evidence="2 3">
    <name type="scientific">Nematocida parisii (strain ERTm3)</name>
    <name type="common">Nematode killer fungus</name>
    <dbReference type="NCBI Taxonomy" id="935791"/>
    <lineage>
        <taxon>Eukaryota</taxon>
        <taxon>Fungi</taxon>
        <taxon>Fungi incertae sedis</taxon>
        <taxon>Microsporidia</taxon>
        <taxon>Nematocida</taxon>
    </lineage>
</organism>
<dbReference type="Proteomes" id="UP000002872">
    <property type="component" value="Unassembled WGS sequence"/>
</dbReference>
<dbReference type="SMART" id="SM00753">
    <property type="entry name" value="PAM"/>
    <property type="match status" value="1"/>
</dbReference>
<dbReference type="OrthoDB" id="1418352at2759"/>
<dbReference type="PANTHER" id="PTHR10678">
    <property type="entry name" value="26S PROTEASOME NON-ATPASE REGULATORY SUBUNIT 11/COP9 SIGNALOSOME COMPLEX SUBUNIT 2"/>
    <property type="match status" value="1"/>
</dbReference>
<evidence type="ECO:0000313" key="3">
    <source>
        <dbReference type="Proteomes" id="UP000002872"/>
    </source>
</evidence>
<dbReference type="EMBL" id="GL870881">
    <property type="protein sequence ID" value="EIJ87707.1"/>
    <property type="molecule type" value="Genomic_DNA"/>
</dbReference>
<dbReference type="VEuPathDB" id="MicrosporidiaDB:NEQG_02254"/>